<protein>
    <submittedName>
        <fullName evidence="2">Uncharacterized protein</fullName>
    </submittedName>
</protein>
<proteinExistence type="predicted"/>
<evidence type="ECO:0000313" key="2">
    <source>
        <dbReference type="WBParaSite" id="TREG1_37500.1"/>
    </source>
</evidence>
<dbReference type="Proteomes" id="UP000050795">
    <property type="component" value="Unassembled WGS sequence"/>
</dbReference>
<evidence type="ECO:0000313" key="1">
    <source>
        <dbReference type="Proteomes" id="UP000050795"/>
    </source>
</evidence>
<keyword evidence="1" id="KW-1185">Reference proteome</keyword>
<organism evidence="1 2">
    <name type="scientific">Trichobilharzia regenti</name>
    <name type="common">Nasal bird schistosome</name>
    <dbReference type="NCBI Taxonomy" id="157069"/>
    <lineage>
        <taxon>Eukaryota</taxon>
        <taxon>Metazoa</taxon>
        <taxon>Spiralia</taxon>
        <taxon>Lophotrochozoa</taxon>
        <taxon>Platyhelminthes</taxon>
        <taxon>Trematoda</taxon>
        <taxon>Digenea</taxon>
        <taxon>Strigeidida</taxon>
        <taxon>Schistosomatoidea</taxon>
        <taxon>Schistosomatidae</taxon>
        <taxon>Trichobilharzia</taxon>
    </lineage>
</organism>
<sequence>MELDFEGKIEKARQIFSNLESTWKSTALSIRQKILMLNQCLHMVQCGLSQSSPKASLTACCTWLHCLDTKHQWLTRKDNQQGNLTMNQPTDMEKEVRMHWWICTQQTFK</sequence>
<reference evidence="1" key="1">
    <citation type="submission" date="2022-06" db="EMBL/GenBank/DDBJ databases">
        <authorList>
            <person name="Berger JAMES D."/>
            <person name="Berger JAMES D."/>
        </authorList>
    </citation>
    <scope>NUCLEOTIDE SEQUENCE [LARGE SCALE GENOMIC DNA]</scope>
</reference>
<accession>A0AA85JI87</accession>
<reference evidence="2" key="2">
    <citation type="submission" date="2023-11" db="UniProtKB">
        <authorList>
            <consortium name="WormBaseParasite"/>
        </authorList>
    </citation>
    <scope>IDENTIFICATION</scope>
</reference>
<dbReference type="WBParaSite" id="TREG1_37500.1">
    <property type="protein sequence ID" value="TREG1_37500.1"/>
    <property type="gene ID" value="TREG1_37500"/>
</dbReference>
<name>A0AA85JI87_TRIRE</name>
<dbReference type="AlphaFoldDB" id="A0AA85JI87"/>